<dbReference type="Proteomes" id="UP001302978">
    <property type="component" value="Chromosome"/>
</dbReference>
<organism evidence="2 3">
    <name type="scientific">Methanimicrococcus hongohii</name>
    <dbReference type="NCBI Taxonomy" id="3028295"/>
    <lineage>
        <taxon>Archaea</taxon>
        <taxon>Methanobacteriati</taxon>
        <taxon>Methanobacteriota</taxon>
        <taxon>Stenosarchaea group</taxon>
        <taxon>Methanomicrobia</taxon>
        <taxon>Methanosarcinales</taxon>
        <taxon>Methanosarcinaceae</taxon>
        <taxon>Methanimicrococcus</taxon>
    </lineage>
</organism>
<keyword evidence="1" id="KW-0472">Membrane</keyword>
<sequence length="101" mass="11896">MNVQEQNEEQNENDKQEFIRQLKKVGTLGHETEKAREKIFLNQANGIFTIISIYSIVVLYLISFDILDLEGCRLVLFLVLIYMFLLFSLVYSVKTQIQNKY</sequence>
<feature type="transmembrane region" description="Helical" evidence="1">
    <location>
        <begin position="74"/>
        <end position="93"/>
    </location>
</feature>
<evidence type="ECO:0000256" key="1">
    <source>
        <dbReference type="SAM" id="Phobius"/>
    </source>
</evidence>
<evidence type="ECO:0000313" key="3">
    <source>
        <dbReference type="Proteomes" id="UP001302978"/>
    </source>
</evidence>
<reference evidence="2 3" key="1">
    <citation type="submission" date="2023-07" db="EMBL/GenBank/DDBJ databases">
        <title>Closed genoem sequence of Methanomicrococcus sp. Hf6.</title>
        <authorList>
            <person name="Poehlein A."/>
            <person name="Protasov E."/>
            <person name="Platt K."/>
            <person name="Reeh H."/>
            <person name="Daniel R."/>
            <person name="Brune A."/>
        </authorList>
    </citation>
    <scope>NUCLEOTIDE SEQUENCE [LARGE SCALE GENOMIC DNA]</scope>
    <source>
        <strain evidence="2 3">Hf6</strain>
    </source>
</reference>
<dbReference type="EMBL" id="CP131059">
    <property type="protein sequence ID" value="WNY23523.1"/>
    <property type="molecule type" value="Genomic_DNA"/>
</dbReference>
<keyword evidence="3" id="KW-1185">Reference proteome</keyword>
<proteinExistence type="predicted"/>
<keyword evidence="1" id="KW-0812">Transmembrane</keyword>
<feature type="transmembrane region" description="Helical" evidence="1">
    <location>
        <begin position="44"/>
        <end position="62"/>
    </location>
</feature>
<dbReference type="AlphaFoldDB" id="A0AA96V1W0"/>
<accession>A0AA96V1W0</accession>
<gene>
    <name evidence="2" type="ORF">MmiHf6_08310</name>
</gene>
<evidence type="ECO:0000313" key="2">
    <source>
        <dbReference type="EMBL" id="WNY23523.1"/>
    </source>
</evidence>
<keyword evidence="1" id="KW-1133">Transmembrane helix</keyword>
<dbReference type="KEGG" id="mehf:MmiHf6_08310"/>
<name>A0AA96V1W0_9EURY</name>
<protein>
    <submittedName>
        <fullName evidence="2">Uncharacterized protein</fullName>
    </submittedName>
</protein>